<dbReference type="Proteomes" id="UP000046393">
    <property type="component" value="Unplaced"/>
</dbReference>
<dbReference type="WBParaSite" id="SMUV_0000191101-mRNA-1">
    <property type="protein sequence ID" value="SMUV_0000191101-mRNA-1"/>
    <property type="gene ID" value="SMUV_0000191101"/>
</dbReference>
<reference evidence="2" key="1">
    <citation type="submission" date="2017-02" db="UniProtKB">
        <authorList>
            <consortium name="WormBaseParasite"/>
        </authorList>
    </citation>
    <scope>IDENTIFICATION</scope>
</reference>
<evidence type="ECO:0000313" key="2">
    <source>
        <dbReference type="WBParaSite" id="SMUV_0000191101-mRNA-1"/>
    </source>
</evidence>
<proteinExistence type="predicted"/>
<dbReference type="AlphaFoldDB" id="A0A0N5ACN3"/>
<name>A0A0N5ACN3_9BILA</name>
<accession>A0A0N5ACN3</accession>
<organism evidence="1 2">
    <name type="scientific">Syphacia muris</name>
    <dbReference type="NCBI Taxonomy" id="451379"/>
    <lineage>
        <taxon>Eukaryota</taxon>
        <taxon>Metazoa</taxon>
        <taxon>Ecdysozoa</taxon>
        <taxon>Nematoda</taxon>
        <taxon>Chromadorea</taxon>
        <taxon>Rhabditida</taxon>
        <taxon>Spirurina</taxon>
        <taxon>Oxyuridomorpha</taxon>
        <taxon>Oxyuroidea</taxon>
        <taxon>Oxyuridae</taxon>
        <taxon>Syphacia</taxon>
    </lineage>
</organism>
<keyword evidence="1" id="KW-1185">Reference proteome</keyword>
<evidence type="ECO:0000313" key="1">
    <source>
        <dbReference type="Proteomes" id="UP000046393"/>
    </source>
</evidence>
<sequence length="43" mass="4626">MATKILKNSRLKGFLLDIHGVLYNNSKDGVGEAIPGSAEAIKR</sequence>
<protein>
    <submittedName>
        <fullName evidence="2">HAD family hydrolase</fullName>
    </submittedName>
</protein>